<dbReference type="EMBL" id="JARGDH010000002">
    <property type="protein sequence ID" value="KAL0277131.1"/>
    <property type="molecule type" value="Genomic_DNA"/>
</dbReference>
<dbReference type="AlphaFoldDB" id="A0AAW2I5F6"/>
<comment type="caution">
    <text evidence="1">The sequence shown here is derived from an EMBL/GenBank/DDBJ whole genome shotgun (WGS) entry which is preliminary data.</text>
</comment>
<proteinExistence type="predicted"/>
<accession>A0AAW2I5F6</accession>
<reference evidence="1" key="1">
    <citation type="journal article" date="2024" name="Gigascience">
        <title>Chromosome-level genome of the poultry shaft louse Menopon gallinae provides insight into the host-switching and adaptive evolution of parasitic lice.</title>
        <authorList>
            <person name="Xu Y."/>
            <person name="Ma L."/>
            <person name="Liu S."/>
            <person name="Liang Y."/>
            <person name="Liu Q."/>
            <person name="He Z."/>
            <person name="Tian L."/>
            <person name="Duan Y."/>
            <person name="Cai W."/>
            <person name="Li H."/>
            <person name="Song F."/>
        </authorList>
    </citation>
    <scope>NUCLEOTIDE SEQUENCE</scope>
    <source>
        <tissue evidence="1">Whole adult</tissue>
    </source>
</reference>
<sequence>MLSVKRRGHSSVYVRTKRYLSALSDLNFTIMLLFPDKKELNFTSSSTEQCTVPISFRLRISRSQPIPAHLSGLLRLDYIFSNIKE</sequence>
<organism evidence="1">
    <name type="scientific">Menopon gallinae</name>
    <name type="common">poultry shaft louse</name>
    <dbReference type="NCBI Taxonomy" id="328185"/>
    <lineage>
        <taxon>Eukaryota</taxon>
        <taxon>Metazoa</taxon>
        <taxon>Ecdysozoa</taxon>
        <taxon>Arthropoda</taxon>
        <taxon>Hexapoda</taxon>
        <taxon>Insecta</taxon>
        <taxon>Pterygota</taxon>
        <taxon>Neoptera</taxon>
        <taxon>Paraneoptera</taxon>
        <taxon>Psocodea</taxon>
        <taxon>Troctomorpha</taxon>
        <taxon>Phthiraptera</taxon>
        <taxon>Amblycera</taxon>
        <taxon>Menoponidae</taxon>
        <taxon>Menopon</taxon>
    </lineage>
</organism>
<protein>
    <submittedName>
        <fullName evidence="1">Uncharacterized protein</fullName>
    </submittedName>
</protein>
<gene>
    <name evidence="1" type="ORF">PYX00_004518</name>
</gene>
<evidence type="ECO:0000313" key="1">
    <source>
        <dbReference type="EMBL" id="KAL0277131.1"/>
    </source>
</evidence>
<name>A0AAW2I5F6_9NEOP</name>